<dbReference type="SUPFAM" id="SSF56281">
    <property type="entry name" value="Metallo-hydrolase/oxidoreductase"/>
    <property type="match status" value="1"/>
</dbReference>
<sequence>MAPSTHLRADLYTAPAIPTSEILPDGTTGHWQPTVVTLISGATSAVLVDTLFTAAQGVALGDWIADTLGRGRRLTTIYITHGHGDHWFNVAYLQSRFAGVRVLATAACVAHMRTQLTPEYRALWHRLFPGGQIEERAFEFPVVETLGEGNNMFEVEGHVFEAVEVGHSDTEGTTFLHVPDLDLVVAGDVVYNDVHMWMAESVEQEQRDAWVRSLEKIEEYRPGIVIGSHHRPGGVDGAFNIGASQEYIRTFSRLVRESSNAKELYEKVLSSYPNRIGLAVLWLGCKAIFPSGSKA</sequence>
<dbReference type="Gene3D" id="3.60.15.10">
    <property type="entry name" value="Ribonuclease Z/Hydroxyacylglutathione hydrolase-like"/>
    <property type="match status" value="1"/>
</dbReference>
<dbReference type="CDD" id="cd07739">
    <property type="entry name" value="metallo-hydrolase-like_MBL-fold"/>
    <property type="match status" value="1"/>
</dbReference>
<organism evidence="2 3">
    <name type="scientific">Macrophomina phaseolina</name>
    <dbReference type="NCBI Taxonomy" id="35725"/>
    <lineage>
        <taxon>Eukaryota</taxon>
        <taxon>Fungi</taxon>
        <taxon>Dikarya</taxon>
        <taxon>Ascomycota</taxon>
        <taxon>Pezizomycotina</taxon>
        <taxon>Dothideomycetes</taxon>
        <taxon>Dothideomycetes incertae sedis</taxon>
        <taxon>Botryosphaeriales</taxon>
        <taxon>Botryosphaeriaceae</taxon>
        <taxon>Macrophomina</taxon>
    </lineage>
</organism>
<dbReference type="Proteomes" id="UP000774617">
    <property type="component" value="Unassembled WGS sequence"/>
</dbReference>
<comment type="caution">
    <text evidence="2">The sequence shown here is derived from an EMBL/GenBank/DDBJ whole genome shotgun (WGS) entry which is preliminary data.</text>
</comment>
<keyword evidence="3" id="KW-1185">Reference proteome</keyword>
<dbReference type="InterPro" id="IPR050855">
    <property type="entry name" value="NDM-1-like"/>
</dbReference>
<protein>
    <submittedName>
        <fullName evidence="2">Beta-lactamase-like protein</fullName>
    </submittedName>
</protein>
<dbReference type="Pfam" id="PF00753">
    <property type="entry name" value="Lactamase_B"/>
    <property type="match status" value="1"/>
</dbReference>
<dbReference type="PANTHER" id="PTHR42951:SF14">
    <property type="entry name" value="METALLO-BETA-LACTAMASE SUPERFAMILY PROTEIN"/>
    <property type="match status" value="1"/>
</dbReference>
<reference evidence="2 3" key="1">
    <citation type="journal article" date="2021" name="Nat. Commun.">
        <title>Genetic determinants of endophytism in the Arabidopsis root mycobiome.</title>
        <authorList>
            <person name="Mesny F."/>
            <person name="Miyauchi S."/>
            <person name="Thiergart T."/>
            <person name="Pickel B."/>
            <person name="Atanasova L."/>
            <person name="Karlsson M."/>
            <person name="Huettel B."/>
            <person name="Barry K.W."/>
            <person name="Haridas S."/>
            <person name="Chen C."/>
            <person name="Bauer D."/>
            <person name="Andreopoulos W."/>
            <person name="Pangilinan J."/>
            <person name="LaButti K."/>
            <person name="Riley R."/>
            <person name="Lipzen A."/>
            <person name="Clum A."/>
            <person name="Drula E."/>
            <person name="Henrissat B."/>
            <person name="Kohler A."/>
            <person name="Grigoriev I.V."/>
            <person name="Martin F.M."/>
            <person name="Hacquard S."/>
        </authorList>
    </citation>
    <scope>NUCLEOTIDE SEQUENCE [LARGE SCALE GENOMIC DNA]</scope>
    <source>
        <strain evidence="2 3">MPI-SDFR-AT-0080</strain>
    </source>
</reference>
<accession>A0ABQ8FZ65</accession>
<evidence type="ECO:0000313" key="2">
    <source>
        <dbReference type="EMBL" id="KAH7031881.1"/>
    </source>
</evidence>
<dbReference type="InterPro" id="IPR001279">
    <property type="entry name" value="Metallo-B-lactamas"/>
</dbReference>
<dbReference type="SMART" id="SM00849">
    <property type="entry name" value="Lactamase_B"/>
    <property type="match status" value="1"/>
</dbReference>
<dbReference type="PANTHER" id="PTHR42951">
    <property type="entry name" value="METALLO-BETA-LACTAMASE DOMAIN-CONTAINING"/>
    <property type="match status" value="1"/>
</dbReference>
<gene>
    <name evidence="2" type="ORF">B0J12DRAFT_315810</name>
</gene>
<proteinExistence type="predicted"/>
<dbReference type="EMBL" id="JAGTJR010000043">
    <property type="protein sequence ID" value="KAH7031881.1"/>
    <property type="molecule type" value="Genomic_DNA"/>
</dbReference>
<evidence type="ECO:0000313" key="3">
    <source>
        <dbReference type="Proteomes" id="UP000774617"/>
    </source>
</evidence>
<feature type="domain" description="Metallo-beta-lactamase" evidence="1">
    <location>
        <begin position="33"/>
        <end position="229"/>
    </location>
</feature>
<dbReference type="InterPro" id="IPR036866">
    <property type="entry name" value="RibonucZ/Hydroxyglut_hydro"/>
</dbReference>
<name>A0ABQ8FZ65_9PEZI</name>
<evidence type="ECO:0000259" key="1">
    <source>
        <dbReference type="SMART" id="SM00849"/>
    </source>
</evidence>